<dbReference type="RefSeq" id="WP_201653880.1">
    <property type="nucleotide sequence ID" value="NZ_CP068047.1"/>
</dbReference>
<keyword evidence="2" id="KW-1185">Reference proteome</keyword>
<name>A0ABX7BVF3_9HYPH</name>
<gene>
    <name evidence="1" type="ORF">JI749_11695</name>
</gene>
<reference evidence="1 2" key="1">
    <citation type="submission" date="2021-01" db="EMBL/GenBank/DDBJ databases">
        <title>Genome seq and assembly of Devosia sp. G19.</title>
        <authorList>
            <person name="Chhetri G."/>
        </authorList>
    </citation>
    <scope>NUCLEOTIDE SEQUENCE [LARGE SCALE GENOMIC DNA]</scope>
    <source>
        <strain evidence="1 2">G19</strain>
    </source>
</reference>
<evidence type="ECO:0000313" key="1">
    <source>
        <dbReference type="EMBL" id="QQR35039.1"/>
    </source>
</evidence>
<evidence type="ECO:0000313" key="2">
    <source>
        <dbReference type="Proteomes" id="UP000595460"/>
    </source>
</evidence>
<dbReference type="Proteomes" id="UP000595460">
    <property type="component" value="Chromosome"/>
</dbReference>
<organism evidence="1 2">
    <name type="scientific">Devosia oryziradicis</name>
    <dbReference type="NCBI Taxonomy" id="2801335"/>
    <lineage>
        <taxon>Bacteria</taxon>
        <taxon>Pseudomonadati</taxon>
        <taxon>Pseudomonadota</taxon>
        <taxon>Alphaproteobacteria</taxon>
        <taxon>Hyphomicrobiales</taxon>
        <taxon>Devosiaceae</taxon>
        <taxon>Devosia</taxon>
    </lineage>
</organism>
<protein>
    <submittedName>
        <fullName evidence="1">Uncharacterized protein</fullName>
    </submittedName>
</protein>
<proteinExistence type="predicted"/>
<accession>A0ABX7BVF3</accession>
<dbReference type="EMBL" id="CP068047">
    <property type="protein sequence ID" value="QQR35039.1"/>
    <property type="molecule type" value="Genomic_DNA"/>
</dbReference>
<sequence>MPEQISDLESFATALGDYIGTLECITGQLVEPPAAGVSLPAEYRWEVVVNTRYLLEEPSSTFSKVEQEAIIAFVAVVEKVPADAPELTSWEWKKARLAAGKLLPVLRSRQLELPASR</sequence>